<keyword evidence="1" id="KW-0732">Signal</keyword>
<dbReference type="RefSeq" id="WP_329775630.1">
    <property type="nucleotide sequence ID" value="NZ_JAYDYW010000008.1"/>
</dbReference>
<feature type="signal peptide" evidence="1">
    <location>
        <begin position="1"/>
        <end position="19"/>
    </location>
</feature>
<name>A0ABU7G5F6_9ALTE</name>
<sequence>MKNLLLALSLSIFSLGSLAAPVVIANPAGPDALSKAEVKKLFLGKLKKLPNGTPPVVIEYKEGDALRASFHDAATGKSEAQLQAYWSKLIFTGKAKPPKTAASPSVAVSEVAGNAAAVAYVDEADVTDAVKVVYKP</sequence>
<protein>
    <submittedName>
        <fullName evidence="2">Phosphate ABC transporter substrate-binding protein</fullName>
    </submittedName>
</protein>
<evidence type="ECO:0000313" key="3">
    <source>
        <dbReference type="Proteomes" id="UP001310248"/>
    </source>
</evidence>
<evidence type="ECO:0000313" key="2">
    <source>
        <dbReference type="EMBL" id="MEE1674535.1"/>
    </source>
</evidence>
<feature type="chain" id="PRO_5046316380" evidence="1">
    <location>
        <begin position="20"/>
        <end position="136"/>
    </location>
</feature>
<dbReference type="EMBL" id="JAYDYW010000008">
    <property type="protein sequence ID" value="MEE1674535.1"/>
    <property type="molecule type" value="Genomic_DNA"/>
</dbReference>
<evidence type="ECO:0000256" key="1">
    <source>
        <dbReference type="SAM" id="SignalP"/>
    </source>
</evidence>
<comment type="caution">
    <text evidence="2">The sequence shown here is derived from an EMBL/GenBank/DDBJ whole genome shotgun (WGS) entry which is preliminary data.</text>
</comment>
<dbReference type="SUPFAM" id="SSF53850">
    <property type="entry name" value="Periplasmic binding protein-like II"/>
    <property type="match status" value="1"/>
</dbReference>
<gene>
    <name evidence="2" type="ORF">SNR37_003978</name>
</gene>
<reference evidence="2 3" key="2">
    <citation type="submission" date="2023-12" db="EMBL/GenBank/DDBJ databases">
        <authorList>
            <consortium name="Cladostephus spongiosus"/>
            <person name="Lorente B."/>
            <person name="Cabral C."/>
            <person name="Frias J."/>
            <person name="Faria J."/>
            <person name="Toubarro D."/>
        </authorList>
    </citation>
    <scope>NUCLEOTIDE SEQUENCE [LARGE SCALE GENOMIC DNA]</scope>
    <source>
        <strain evidence="2 3">ZMCS4</strain>
    </source>
</reference>
<proteinExistence type="predicted"/>
<dbReference type="Proteomes" id="UP001310248">
    <property type="component" value="Unassembled WGS sequence"/>
</dbReference>
<reference evidence="3" key="1">
    <citation type="submission" date="2023-07" db="EMBL/GenBank/DDBJ databases">
        <title>Draft genome sequence of Agarivorans aestuarii strain ZMCS4, a CAZymes producing bacteria isolated from the marine brown algae Clodostephus spongiosus.</title>
        <authorList>
            <person name="Lorente B."/>
            <person name="Cabral C."/>
            <person name="Frias J."/>
            <person name="Faria J."/>
            <person name="Toubarro D."/>
        </authorList>
    </citation>
    <scope>NUCLEOTIDE SEQUENCE [LARGE SCALE GENOMIC DNA]</scope>
    <source>
        <strain evidence="3">ZMCS4</strain>
    </source>
</reference>
<accession>A0ABU7G5F6</accession>
<dbReference type="Gene3D" id="3.40.190.10">
    <property type="entry name" value="Periplasmic binding protein-like II"/>
    <property type="match status" value="1"/>
</dbReference>
<organism evidence="2 3">
    <name type="scientific">Agarivorans aestuarii</name>
    <dbReference type="NCBI Taxonomy" id="1563703"/>
    <lineage>
        <taxon>Bacteria</taxon>
        <taxon>Pseudomonadati</taxon>
        <taxon>Pseudomonadota</taxon>
        <taxon>Gammaproteobacteria</taxon>
        <taxon>Alteromonadales</taxon>
        <taxon>Alteromonadaceae</taxon>
        <taxon>Agarivorans</taxon>
    </lineage>
</organism>
<keyword evidence="3" id="KW-1185">Reference proteome</keyword>